<protein>
    <submittedName>
        <fullName evidence="1">Uncharacterized protein</fullName>
    </submittedName>
</protein>
<name>A0A4Y2NVZ0_ARAVE</name>
<accession>A0A4Y2NVZ0</accession>
<reference evidence="1 2" key="1">
    <citation type="journal article" date="2019" name="Sci. Rep.">
        <title>Orb-weaving spider Araneus ventricosus genome elucidates the spidroin gene catalogue.</title>
        <authorList>
            <person name="Kono N."/>
            <person name="Nakamura H."/>
            <person name="Ohtoshi R."/>
            <person name="Moran D.A.P."/>
            <person name="Shinohara A."/>
            <person name="Yoshida Y."/>
            <person name="Fujiwara M."/>
            <person name="Mori M."/>
            <person name="Tomita M."/>
            <person name="Arakawa K."/>
        </authorList>
    </citation>
    <scope>NUCLEOTIDE SEQUENCE [LARGE SCALE GENOMIC DNA]</scope>
</reference>
<dbReference type="Proteomes" id="UP000499080">
    <property type="component" value="Unassembled WGS sequence"/>
</dbReference>
<keyword evidence="2" id="KW-1185">Reference proteome</keyword>
<evidence type="ECO:0000313" key="2">
    <source>
        <dbReference type="Proteomes" id="UP000499080"/>
    </source>
</evidence>
<comment type="caution">
    <text evidence="1">The sequence shown here is derived from an EMBL/GenBank/DDBJ whole genome shotgun (WGS) entry which is preliminary data.</text>
</comment>
<sequence>MADGTRSLAMHLTEFCDAVKCFIQMAKLFEGHDSLSEAPCQTTLHQPICEVRQWRLFSDSTSPRILVELRDTCCVSEKRTFLNKGR</sequence>
<proteinExistence type="predicted"/>
<dbReference type="AlphaFoldDB" id="A0A4Y2NVZ0"/>
<evidence type="ECO:0000313" key="1">
    <source>
        <dbReference type="EMBL" id="GBN43785.1"/>
    </source>
</evidence>
<gene>
    <name evidence="1" type="ORF">AVEN_87722_1</name>
</gene>
<dbReference type="EMBL" id="BGPR01010018">
    <property type="protein sequence ID" value="GBN43785.1"/>
    <property type="molecule type" value="Genomic_DNA"/>
</dbReference>
<organism evidence="1 2">
    <name type="scientific">Araneus ventricosus</name>
    <name type="common">Orbweaver spider</name>
    <name type="synonym">Epeira ventricosa</name>
    <dbReference type="NCBI Taxonomy" id="182803"/>
    <lineage>
        <taxon>Eukaryota</taxon>
        <taxon>Metazoa</taxon>
        <taxon>Ecdysozoa</taxon>
        <taxon>Arthropoda</taxon>
        <taxon>Chelicerata</taxon>
        <taxon>Arachnida</taxon>
        <taxon>Araneae</taxon>
        <taxon>Araneomorphae</taxon>
        <taxon>Entelegynae</taxon>
        <taxon>Araneoidea</taxon>
        <taxon>Araneidae</taxon>
        <taxon>Araneus</taxon>
    </lineage>
</organism>